<reference evidence="1 2" key="1">
    <citation type="submission" date="2019-12" db="EMBL/GenBank/DDBJ databases">
        <title>Genomic-based taxomic classification of the family Erythrobacteraceae.</title>
        <authorList>
            <person name="Xu L."/>
        </authorList>
    </citation>
    <scope>NUCLEOTIDE SEQUENCE [LARGE SCALE GENOMIC DNA]</scope>
    <source>
        <strain evidence="1 2">S36</strain>
    </source>
</reference>
<sequence length="665" mass="71411">MIGPELRQSLASFDDAALATLANPGLVRRARRDLTDGKVRLVSAEADKAEIEADGQLVVIDKRGPRAAQCACKSIEVCRHRIAAVMLIQSAEADAPEPEAQGDPRDIAEAFDPAALERWAGRPSWRAALEILPGAGTITAQANAIGVNFEGLDDEVRILRGQGADGIVSKAPKAQKKAYHAAAVLAARAHFGLTVPDAITVEEVGDTATSLQIDPAFLDHVGKALGEVVTVGFNLAPLPLEESLFEISVSSRADSLPRLSSMLRGIAAQLRLRRRRSVSFDPDGMLELAASAFALTQALKQEQGGRQITLAGKVRRDFTPAPPLALVGCGGEQWRSVGGARGVTAWFCEVETGRWLSTTLARGAGQDPQFTPAIAWRQFPVWQAAPLTELAHASFSLEGANISAEGRLSAPATARAMIGARAQVPLAEWSVAIHDWDELHPLFLRTAGLGLDAGTAPVACLLAPSHCAAPYFDDFAQQLVWPIRDRAGNWLALTIDNEEPVATAIEALEATVRHGWNGAVLAKIMRDGDRLSVVPITLCGNGSTVDLTLWQRPYRDDRKSSWRDWLQKLAPRSAQAFRAVPAEDTKRILTAAWRALMDRAEAGPGLAGTLENGLIQHGSRLDSYGLPVLAEKLRQAQTPAGVLTAAYGLLVARQQRSRLPFLFQT</sequence>
<keyword evidence="2" id="KW-1185">Reference proteome</keyword>
<dbReference type="Proteomes" id="UP000469430">
    <property type="component" value="Unassembled WGS sequence"/>
</dbReference>
<accession>A0A6I4TZT9</accession>
<evidence type="ECO:0000313" key="1">
    <source>
        <dbReference type="EMBL" id="MXP00851.1"/>
    </source>
</evidence>
<gene>
    <name evidence="1" type="ORF">GRI97_17825</name>
</gene>
<proteinExistence type="predicted"/>
<dbReference type="RefSeq" id="WP_161392589.1">
    <property type="nucleotide sequence ID" value="NZ_JBHSCP010000001.1"/>
</dbReference>
<protein>
    <recommendedName>
        <fullName evidence="3">SWIM-type domain-containing protein</fullName>
    </recommendedName>
</protein>
<comment type="caution">
    <text evidence="1">The sequence shown here is derived from an EMBL/GenBank/DDBJ whole genome shotgun (WGS) entry which is preliminary data.</text>
</comment>
<evidence type="ECO:0008006" key="3">
    <source>
        <dbReference type="Google" id="ProtNLM"/>
    </source>
</evidence>
<dbReference type="OrthoDB" id="242553at2"/>
<organism evidence="1 2">
    <name type="scientific">Croceibacterium xixiisoli</name>
    <dbReference type="NCBI Taxonomy" id="1476466"/>
    <lineage>
        <taxon>Bacteria</taxon>
        <taxon>Pseudomonadati</taxon>
        <taxon>Pseudomonadota</taxon>
        <taxon>Alphaproteobacteria</taxon>
        <taxon>Sphingomonadales</taxon>
        <taxon>Erythrobacteraceae</taxon>
        <taxon>Croceibacterium</taxon>
    </lineage>
</organism>
<dbReference type="AlphaFoldDB" id="A0A6I4TZT9"/>
<evidence type="ECO:0000313" key="2">
    <source>
        <dbReference type="Proteomes" id="UP000469430"/>
    </source>
</evidence>
<dbReference type="EMBL" id="WTYJ01000005">
    <property type="protein sequence ID" value="MXP00851.1"/>
    <property type="molecule type" value="Genomic_DNA"/>
</dbReference>
<name>A0A6I4TZT9_9SPHN</name>